<dbReference type="EMBL" id="JAEINI020000001">
    <property type="protein sequence ID" value="MCB5225332.1"/>
    <property type="molecule type" value="Genomic_DNA"/>
</dbReference>
<dbReference type="InterPro" id="IPR029068">
    <property type="entry name" value="Glyas_Bleomycin-R_OHBP_Dase"/>
</dbReference>
<dbReference type="PANTHER" id="PTHR36503">
    <property type="entry name" value="BLR2520 PROTEIN"/>
    <property type="match status" value="1"/>
</dbReference>
<dbReference type="RefSeq" id="WP_226749428.1">
    <property type="nucleotide sequence ID" value="NZ_JAEINI020000001.1"/>
</dbReference>
<dbReference type="PROSITE" id="PS51819">
    <property type="entry name" value="VOC"/>
    <property type="match status" value="1"/>
</dbReference>
<gene>
    <name evidence="2" type="ORF">JAO78_000680</name>
</gene>
<protein>
    <submittedName>
        <fullName evidence="2">VOC family protein</fullName>
    </submittedName>
</protein>
<evidence type="ECO:0000313" key="3">
    <source>
        <dbReference type="Proteomes" id="UP000633814"/>
    </source>
</evidence>
<dbReference type="PANTHER" id="PTHR36503:SF1">
    <property type="entry name" value="BLR2520 PROTEIN"/>
    <property type="match status" value="1"/>
</dbReference>
<name>A0ABS8BZ32_9ALTE</name>
<dbReference type="InterPro" id="IPR004360">
    <property type="entry name" value="Glyas_Fos-R_dOase_dom"/>
</dbReference>
<dbReference type="Gene3D" id="3.10.180.10">
    <property type="entry name" value="2,3-Dihydroxybiphenyl 1,2-Dioxygenase, domain 1"/>
    <property type="match status" value="1"/>
</dbReference>
<evidence type="ECO:0000259" key="1">
    <source>
        <dbReference type="PROSITE" id="PS51819"/>
    </source>
</evidence>
<dbReference type="Pfam" id="PF00903">
    <property type="entry name" value="Glyoxalase"/>
    <property type="match status" value="1"/>
</dbReference>
<dbReference type="Proteomes" id="UP000633814">
    <property type="component" value="Unassembled WGS sequence"/>
</dbReference>
<organism evidence="2 3">
    <name type="scientific">Alishewanella maricola</name>
    <dbReference type="NCBI Taxonomy" id="2795740"/>
    <lineage>
        <taxon>Bacteria</taxon>
        <taxon>Pseudomonadati</taxon>
        <taxon>Pseudomonadota</taxon>
        <taxon>Gammaproteobacteria</taxon>
        <taxon>Alteromonadales</taxon>
        <taxon>Alteromonadaceae</taxon>
        <taxon>Alishewanella</taxon>
    </lineage>
</organism>
<dbReference type="SUPFAM" id="SSF54593">
    <property type="entry name" value="Glyoxalase/Bleomycin resistance protein/Dihydroxybiphenyl dioxygenase"/>
    <property type="match status" value="1"/>
</dbReference>
<dbReference type="CDD" id="cd06587">
    <property type="entry name" value="VOC"/>
    <property type="match status" value="1"/>
</dbReference>
<proteinExistence type="predicted"/>
<sequence length="123" mass="13751">MNVGCFSISLAVKDLAVSQAFYEKLGFTVYAGELAHRFLIMKNGDTNIGLFQGMFEHNIMTFNPGWDQHAQALSSFRDVRQIAEQLTAQGIELRQQQLKNERGPGSFAVTDPDGNTILFDQHV</sequence>
<feature type="domain" description="VOC" evidence="1">
    <location>
        <begin position="4"/>
        <end position="122"/>
    </location>
</feature>
<reference evidence="2 3" key="1">
    <citation type="submission" date="2021-10" db="EMBL/GenBank/DDBJ databases">
        <title>Alishewanella koreense sp. nov. isolated from seawater of southwestern coast in South Korea and the proposal for the reclassification of Rheinheimera perlucida and Rheinheimera tuosuensis as Arsukibacterium perlucida and Arsukibacterium tuosuensis.</title>
        <authorList>
            <person name="Kim K.H."/>
            <person name="Ruan W."/>
            <person name="Kim K.R."/>
            <person name="Baek J.H."/>
            <person name="Jeon C.O."/>
        </authorList>
    </citation>
    <scope>NUCLEOTIDE SEQUENCE [LARGE SCALE GENOMIC DNA]</scope>
    <source>
        <strain evidence="2 3">16-MA</strain>
    </source>
</reference>
<comment type="caution">
    <text evidence="2">The sequence shown here is derived from an EMBL/GenBank/DDBJ whole genome shotgun (WGS) entry which is preliminary data.</text>
</comment>
<dbReference type="InterPro" id="IPR037523">
    <property type="entry name" value="VOC_core"/>
</dbReference>
<accession>A0ABS8BZ32</accession>
<evidence type="ECO:0000313" key="2">
    <source>
        <dbReference type="EMBL" id="MCB5225332.1"/>
    </source>
</evidence>
<keyword evidence="3" id="KW-1185">Reference proteome</keyword>